<sequence length="370" mass="40702">MADSSAAEPSTAPAPAPAPATTAPATATTAAPAAASSSATANPAPTVPQNTGILEVDSPANSETASVVSSIFKYREQSGRTFHAYRDRTGTGSDEFIPYFLPNDESETERLDLQHNLVLLTQDDRLHISPAGKDKPLKRVLDAGCGTGIWSVDFADENPETSVVGIDISPIQPSFVPPKVEFFVDDLELEWNYVNPFDFIYTRFMTGSIKNWPMFFSQSFQHLQPGGWLEICDIVSPIACDDGTMTDETPLLKWSKLLLEASENLGASLGSPKHYKQQMVDAGFENVVQIDYKWPTNPWPKDPKHKEIGAWTQANIMQALQALSIMSFTKGLGWSVIEVETLLAQVRRDVKNKDVHAYWPIIVIYGQKPE</sequence>
<dbReference type="AlphaFoldDB" id="A0AAN6Q401"/>
<gene>
    <name evidence="3" type="ORF">N658DRAFT_516152</name>
</gene>
<accession>A0AAN6Q401</accession>
<protein>
    <submittedName>
        <fullName evidence="3">S-adenosyl-L-methionine-dependent methyltransferase</fullName>
    </submittedName>
</protein>
<dbReference type="GO" id="GO:0032259">
    <property type="term" value="P:methylation"/>
    <property type="evidence" value="ECO:0007669"/>
    <property type="project" value="UniProtKB-KW"/>
</dbReference>
<dbReference type="EMBL" id="MU863636">
    <property type="protein sequence ID" value="KAK4101315.1"/>
    <property type="molecule type" value="Genomic_DNA"/>
</dbReference>
<dbReference type="PANTHER" id="PTHR43591">
    <property type="entry name" value="METHYLTRANSFERASE"/>
    <property type="match status" value="1"/>
</dbReference>
<feature type="region of interest" description="Disordered" evidence="2">
    <location>
        <begin position="1"/>
        <end position="60"/>
    </location>
</feature>
<dbReference type="CDD" id="cd02440">
    <property type="entry name" value="AdoMet_MTases"/>
    <property type="match status" value="1"/>
</dbReference>
<dbReference type="PANTHER" id="PTHR43591:SF31">
    <property type="entry name" value="LAEA-LIKE, PUTATIVE (AFU_ORTHOLOGUE AFUA_8G01930)-RELATED"/>
    <property type="match status" value="1"/>
</dbReference>
<name>A0AAN6Q401_9PEZI</name>
<keyword evidence="3" id="KW-0489">Methyltransferase</keyword>
<feature type="compositionally biased region" description="Low complexity" evidence="2">
    <location>
        <begin position="1"/>
        <end position="11"/>
    </location>
</feature>
<evidence type="ECO:0000313" key="4">
    <source>
        <dbReference type="Proteomes" id="UP001305647"/>
    </source>
</evidence>
<evidence type="ECO:0000313" key="3">
    <source>
        <dbReference type="EMBL" id="KAK4101315.1"/>
    </source>
</evidence>
<organism evidence="3 4">
    <name type="scientific">Parathielavia hyrcaniae</name>
    <dbReference type="NCBI Taxonomy" id="113614"/>
    <lineage>
        <taxon>Eukaryota</taxon>
        <taxon>Fungi</taxon>
        <taxon>Dikarya</taxon>
        <taxon>Ascomycota</taxon>
        <taxon>Pezizomycotina</taxon>
        <taxon>Sordariomycetes</taxon>
        <taxon>Sordariomycetidae</taxon>
        <taxon>Sordariales</taxon>
        <taxon>Chaetomiaceae</taxon>
        <taxon>Parathielavia</taxon>
    </lineage>
</organism>
<dbReference type="Pfam" id="PF13489">
    <property type="entry name" value="Methyltransf_23"/>
    <property type="match status" value="1"/>
</dbReference>
<proteinExistence type="inferred from homology"/>
<keyword evidence="3" id="KW-0808">Transferase</keyword>
<comment type="caution">
    <text evidence="3">The sequence shown here is derived from an EMBL/GenBank/DDBJ whole genome shotgun (WGS) entry which is preliminary data.</text>
</comment>
<reference evidence="3" key="2">
    <citation type="submission" date="2023-05" db="EMBL/GenBank/DDBJ databases">
        <authorList>
            <consortium name="Lawrence Berkeley National Laboratory"/>
            <person name="Steindorff A."/>
            <person name="Hensen N."/>
            <person name="Bonometti L."/>
            <person name="Westerberg I."/>
            <person name="Brannstrom I.O."/>
            <person name="Guillou S."/>
            <person name="Cros-Aarteil S."/>
            <person name="Calhoun S."/>
            <person name="Haridas S."/>
            <person name="Kuo A."/>
            <person name="Mondo S."/>
            <person name="Pangilinan J."/>
            <person name="Riley R."/>
            <person name="Labutti K."/>
            <person name="Andreopoulos B."/>
            <person name="Lipzen A."/>
            <person name="Chen C."/>
            <person name="Yanf M."/>
            <person name="Daum C."/>
            <person name="Ng V."/>
            <person name="Clum A."/>
            <person name="Ohm R."/>
            <person name="Martin F."/>
            <person name="Silar P."/>
            <person name="Natvig D."/>
            <person name="Lalanne C."/>
            <person name="Gautier V."/>
            <person name="Ament-Velasquez S.L."/>
            <person name="Kruys A."/>
            <person name="Hutchinson M.I."/>
            <person name="Powell A.J."/>
            <person name="Barry K."/>
            <person name="Miller A.N."/>
            <person name="Grigoriev I.V."/>
            <person name="Debuchy R."/>
            <person name="Gladieux P."/>
            <person name="Thoren M.H."/>
            <person name="Johannesson H."/>
        </authorList>
    </citation>
    <scope>NUCLEOTIDE SEQUENCE</scope>
    <source>
        <strain evidence="3">CBS 757.83</strain>
    </source>
</reference>
<dbReference type="Proteomes" id="UP001305647">
    <property type="component" value="Unassembled WGS sequence"/>
</dbReference>
<feature type="compositionally biased region" description="Low complexity" evidence="2">
    <location>
        <begin position="19"/>
        <end position="44"/>
    </location>
</feature>
<dbReference type="SUPFAM" id="SSF53335">
    <property type="entry name" value="S-adenosyl-L-methionine-dependent methyltransferases"/>
    <property type="match status" value="1"/>
</dbReference>
<evidence type="ECO:0000256" key="1">
    <source>
        <dbReference type="ARBA" id="ARBA00038158"/>
    </source>
</evidence>
<dbReference type="GO" id="GO:0008168">
    <property type="term" value="F:methyltransferase activity"/>
    <property type="evidence" value="ECO:0007669"/>
    <property type="project" value="UniProtKB-KW"/>
</dbReference>
<evidence type="ECO:0000256" key="2">
    <source>
        <dbReference type="SAM" id="MobiDB-lite"/>
    </source>
</evidence>
<dbReference type="Gene3D" id="3.40.50.150">
    <property type="entry name" value="Vaccinia Virus protein VP39"/>
    <property type="match status" value="1"/>
</dbReference>
<dbReference type="InterPro" id="IPR029063">
    <property type="entry name" value="SAM-dependent_MTases_sf"/>
</dbReference>
<comment type="similarity">
    <text evidence="1">Belongs to the methyltransferase superfamily. LaeA methyltransferase family.</text>
</comment>
<keyword evidence="4" id="KW-1185">Reference proteome</keyword>
<reference evidence="3" key="1">
    <citation type="journal article" date="2023" name="Mol. Phylogenet. Evol.">
        <title>Genome-scale phylogeny and comparative genomics of the fungal order Sordariales.</title>
        <authorList>
            <person name="Hensen N."/>
            <person name="Bonometti L."/>
            <person name="Westerberg I."/>
            <person name="Brannstrom I.O."/>
            <person name="Guillou S."/>
            <person name="Cros-Aarteil S."/>
            <person name="Calhoun S."/>
            <person name="Haridas S."/>
            <person name="Kuo A."/>
            <person name="Mondo S."/>
            <person name="Pangilinan J."/>
            <person name="Riley R."/>
            <person name="LaButti K."/>
            <person name="Andreopoulos B."/>
            <person name="Lipzen A."/>
            <person name="Chen C."/>
            <person name="Yan M."/>
            <person name="Daum C."/>
            <person name="Ng V."/>
            <person name="Clum A."/>
            <person name="Steindorff A."/>
            <person name="Ohm R.A."/>
            <person name="Martin F."/>
            <person name="Silar P."/>
            <person name="Natvig D.O."/>
            <person name="Lalanne C."/>
            <person name="Gautier V."/>
            <person name="Ament-Velasquez S.L."/>
            <person name="Kruys A."/>
            <person name="Hutchinson M.I."/>
            <person name="Powell A.J."/>
            <person name="Barry K."/>
            <person name="Miller A.N."/>
            <person name="Grigoriev I.V."/>
            <person name="Debuchy R."/>
            <person name="Gladieux P."/>
            <person name="Hiltunen Thoren M."/>
            <person name="Johannesson H."/>
        </authorList>
    </citation>
    <scope>NUCLEOTIDE SEQUENCE</scope>
    <source>
        <strain evidence="3">CBS 757.83</strain>
    </source>
</reference>